<reference evidence="1" key="2">
    <citation type="journal article" date="2023" name="IMA Fungus">
        <title>Comparative genomic study of the Penicillium genus elucidates a diverse pangenome and 15 lateral gene transfer events.</title>
        <authorList>
            <person name="Petersen C."/>
            <person name="Sorensen T."/>
            <person name="Nielsen M.R."/>
            <person name="Sondergaard T.E."/>
            <person name="Sorensen J.L."/>
            <person name="Fitzpatrick D.A."/>
            <person name="Frisvad J.C."/>
            <person name="Nielsen K.L."/>
        </authorList>
    </citation>
    <scope>NUCLEOTIDE SEQUENCE</scope>
    <source>
        <strain evidence="1">IBT 29677</strain>
    </source>
</reference>
<comment type="caution">
    <text evidence="1">The sequence shown here is derived from an EMBL/GenBank/DDBJ whole genome shotgun (WGS) entry which is preliminary data.</text>
</comment>
<sequence length="112" mass="13214">MSSSSEESFDPIMYWVVVYFTEADRWMTDMQLLQKMRVDIKDRHAVTWTPIDPGYTAYRYPLLVISLDNDLDELFSTAESVIETFIKEYADQGPPFRRVDLFPSLEEEEDKT</sequence>
<protein>
    <submittedName>
        <fullName evidence="1">Uncharacterized protein</fullName>
    </submittedName>
</protein>
<organism evidence="1 2">
    <name type="scientific">Penicillium cosmopolitanum</name>
    <dbReference type="NCBI Taxonomy" id="1131564"/>
    <lineage>
        <taxon>Eukaryota</taxon>
        <taxon>Fungi</taxon>
        <taxon>Dikarya</taxon>
        <taxon>Ascomycota</taxon>
        <taxon>Pezizomycotina</taxon>
        <taxon>Eurotiomycetes</taxon>
        <taxon>Eurotiomycetidae</taxon>
        <taxon>Eurotiales</taxon>
        <taxon>Aspergillaceae</taxon>
        <taxon>Penicillium</taxon>
    </lineage>
</organism>
<dbReference type="Proteomes" id="UP001147747">
    <property type="component" value="Unassembled WGS sequence"/>
</dbReference>
<dbReference type="GeneID" id="81366955"/>
<dbReference type="RefSeq" id="XP_056490709.1">
    <property type="nucleotide sequence ID" value="XM_056627975.1"/>
</dbReference>
<dbReference type="AlphaFoldDB" id="A0A9X0BBD7"/>
<dbReference type="EMBL" id="JAPZBU010000005">
    <property type="protein sequence ID" value="KAJ5403467.1"/>
    <property type="molecule type" value="Genomic_DNA"/>
</dbReference>
<name>A0A9X0BBD7_9EURO</name>
<gene>
    <name evidence="1" type="ORF">N7509_003338</name>
</gene>
<proteinExistence type="predicted"/>
<accession>A0A9X0BBD7</accession>
<reference evidence="1" key="1">
    <citation type="submission" date="2022-12" db="EMBL/GenBank/DDBJ databases">
        <authorList>
            <person name="Petersen C."/>
        </authorList>
    </citation>
    <scope>NUCLEOTIDE SEQUENCE</scope>
    <source>
        <strain evidence="1">IBT 29677</strain>
    </source>
</reference>
<keyword evidence="2" id="KW-1185">Reference proteome</keyword>
<evidence type="ECO:0000313" key="1">
    <source>
        <dbReference type="EMBL" id="KAJ5403467.1"/>
    </source>
</evidence>
<dbReference type="OrthoDB" id="4309732at2759"/>
<evidence type="ECO:0000313" key="2">
    <source>
        <dbReference type="Proteomes" id="UP001147747"/>
    </source>
</evidence>